<keyword evidence="3" id="KW-0217">Developmental protein</keyword>
<comment type="similarity">
    <text evidence="2">Belongs to the paired homeobox family.</text>
</comment>
<keyword evidence="9 10" id="KW-0539">Nucleus</keyword>
<dbReference type="Gene3D" id="1.10.10.60">
    <property type="entry name" value="Homeodomain-like"/>
    <property type="match status" value="1"/>
</dbReference>
<dbReference type="InterPro" id="IPR043182">
    <property type="entry name" value="PAIRED_DNA-bd_dom"/>
</dbReference>
<dbReference type="PROSITE" id="PS00034">
    <property type="entry name" value="PAIRED_1"/>
    <property type="match status" value="1"/>
</dbReference>
<dbReference type="Pfam" id="PF00046">
    <property type="entry name" value="Homeodomain"/>
    <property type="match status" value="1"/>
</dbReference>
<feature type="domain" description="Homeobox" evidence="12">
    <location>
        <begin position="223"/>
        <end position="283"/>
    </location>
</feature>
<dbReference type="SUPFAM" id="SSF46689">
    <property type="entry name" value="Homeodomain-like"/>
    <property type="match status" value="2"/>
</dbReference>
<dbReference type="GO" id="GO:0000978">
    <property type="term" value="F:RNA polymerase II cis-regulatory region sequence-specific DNA binding"/>
    <property type="evidence" value="ECO:0007669"/>
    <property type="project" value="TreeGrafter"/>
</dbReference>
<gene>
    <name evidence="14" type="ORF">OTI717_LOCUS11766</name>
</gene>
<evidence type="ECO:0000256" key="4">
    <source>
        <dbReference type="ARBA" id="ARBA00022724"/>
    </source>
</evidence>
<accession>A0A818U7B4</accession>
<dbReference type="PROSITE" id="PS51057">
    <property type="entry name" value="PAIRED_2"/>
    <property type="match status" value="1"/>
</dbReference>
<protein>
    <submittedName>
        <fullName evidence="14">Uncharacterized protein</fullName>
    </submittedName>
</protein>
<evidence type="ECO:0000256" key="9">
    <source>
        <dbReference type="ARBA" id="ARBA00023242"/>
    </source>
</evidence>
<evidence type="ECO:0000256" key="11">
    <source>
        <dbReference type="RuleBase" id="RU000682"/>
    </source>
</evidence>
<sequence length="424" mass="48775">MDYEYLEKTLGSYDYCCRHITFLRYVSIKYRDHPQQHITTDITNEVINASIPDSHSSSTKIYYPNSLTYEGQGRINQLGGVFINGRPLPNHLRMTIIDMANQGIRPCVISRQLRVSHGCVSKILSRFAETGSIEPGSIINNSKSNNLSADIEQKINEYKNIYSNSPKFVSEIRERLIRDGICKPTSLPSLNTLTRLLYNDDYDYDKNHDEELNNEKKSTDKIIKNRRYRTTFNQDQIDELEQIFQETHYPDVQTREKLSKHTGLTEARIQVWFSNRRARWRKIAAAHQQQLPASTNSLVFPNRLIATSSVSIPEPSTSSSYFHFNPYCLSTIEKSSSTMDSRFHPSNECTSSTNINNSTNLFVNQQSSFYTRYNNNDYEQIYRSTATFPYTSSNVSGSIFSSSTSTSPPSFYTPNIFDVHNVYL</sequence>
<dbReference type="InterPro" id="IPR009057">
    <property type="entry name" value="Homeodomain-like_sf"/>
</dbReference>
<evidence type="ECO:0000256" key="8">
    <source>
        <dbReference type="ARBA" id="ARBA00023163"/>
    </source>
</evidence>
<keyword evidence="7 10" id="KW-0371">Homeobox</keyword>
<dbReference type="CDD" id="cd00086">
    <property type="entry name" value="homeodomain"/>
    <property type="match status" value="1"/>
</dbReference>
<keyword evidence="5" id="KW-0805">Transcription regulation</keyword>
<dbReference type="GO" id="GO:0005634">
    <property type="term" value="C:nucleus"/>
    <property type="evidence" value="ECO:0007669"/>
    <property type="project" value="UniProtKB-SubCell"/>
</dbReference>
<evidence type="ECO:0000256" key="3">
    <source>
        <dbReference type="ARBA" id="ARBA00022473"/>
    </source>
</evidence>
<dbReference type="InterPro" id="IPR043565">
    <property type="entry name" value="PAX_fam"/>
</dbReference>
<name>A0A818U7B4_9BILA</name>
<organism evidence="14 15">
    <name type="scientific">Rotaria sordida</name>
    <dbReference type="NCBI Taxonomy" id="392033"/>
    <lineage>
        <taxon>Eukaryota</taxon>
        <taxon>Metazoa</taxon>
        <taxon>Spiralia</taxon>
        <taxon>Gnathifera</taxon>
        <taxon>Rotifera</taxon>
        <taxon>Eurotatoria</taxon>
        <taxon>Bdelloidea</taxon>
        <taxon>Philodinida</taxon>
        <taxon>Philodinidae</taxon>
        <taxon>Rotaria</taxon>
    </lineage>
</organism>
<evidence type="ECO:0000256" key="7">
    <source>
        <dbReference type="ARBA" id="ARBA00023155"/>
    </source>
</evidence>
<evidence type="ECO:0000256" key="10">
    <source>
        <dbReference type="PROSITE-ProRule" id="PRU00108"/>
    </source>
</evidence>
<comment type="caution">
    <text evidence="14">The sequence shown here is derived from an EMBL/GenBank/DDBJ whole genome shotgun (WGS) entry which is preliminary data.</text>
</comment>
<dbReference type="AlphaFoldDB" id="A0A818U7B4"/>
<dbReference type="Pfam" id="PF00292">
    <property type="entry name" value="PAX"/>
    <property type="match status" value="1"/>
</dbReference>
<dbReference type="Gene3D" id="1.10.10.10">
    <property type="entry name" value="Winged helix-like DNA-binding domain superfamily/Winged helix DNA-binding domain"/>
    <property type="match status" value="2"/>
</dbReference>
<dbReference type="Proteomes" id="UP000663823">
    <property type="component" value="Unassembled WGS sequence"/>
</dbReference>
<evidence type="ECO:0000256" key="2">
    <source>
        <dbReference type="ARBA" id="ARBA00005733"/>
    </source>
</evidence>
<feature type="DNA-binding region" description="Homeobox" evidence="10">
    <location>
        <begin position="225"/>
        <end position="284"/>
    </location>
</feature>
<reference evidence="14" key="1">
    <citation type="submission" date="2021-02" db="EMBL/GenBank/DDBJ databases">
        <authorList>
            <person name="Nowell W R."/>
        </authorList>
    </citation>
    <scope>NUCLEOTIDE SEQUENCE</scope>
</reference>
<dbReference type="InterPro" id="IPR036388">
    <property type="entry name" value="WH-like_DNA-bd_sf"/>
</dbReference>
<evidence type="ECO:0000313" key="14">
    <source>
        <dbReference type="EMBL" id="CAF3689256.1"/>
    </source>
</evidence>
<evidence type="ECO:0000259" key="13">
    <source>
        <dbReference type="PROSITE" id="PS51057"/>
    </source>
</evidence>
<comment type="subcellular location">
    <subcellularLocation>
        <location evidence="1 10 11">Nucleus</location>
    </subcellularLocation>
</comment>
<evidence type="ECO:0000256" key="6">
    <source>
        <dbReference type="ARBA" id="ARBA00023125"/>
    </source>
</evidence>
<dbReference type="PROSITE" id="PS50071">
    <property type="entry name" value="HOMEOBOX_2"/>
    <property type="match status" value="1"/>
</dbReference>
<evidence type="ECO:0000256" key="5">
    <source>
        <dbReference type="ARBA" id="ARBA00023015"/>
    </source>
</evidence>
<dbReference type="FunFam" id="1.10.10.60:FF:000679">
    <property type="entry name" value="Homeobox protein aristaless"/>
    <property type="match status" value="1"/>
</dbReference>
<dbReference type="SMART" id="SM00389">
    <property type="entry name" value="HOX"/>
    <property type="match status" value="1"/>
</dbReference>
<proteinExistence type="inferred from homology"/>
<dbReference type="GO" id="GO:0000981">
    <property type="term" value="F:DNA-binding transcription factor activity, RNA polymerase II-specific"/>
    <property type="evidence" value="ECO:0007669"/>
    <property type="project" value="InterPro"/>
</dbReference>
<keyword evidence="8" id="KW-0804">Transcription</keyword>
<keyword evidence="4" id="KW-0563">Paired box</keyword>
<dbReference type="PRINTS" id="PR00027">
    <property type="entry name" value="PAIREDBOX"/>
</dbReference>
<dbReference type="PANTHER" id="PTHR45636:SF49">
    <property type="entry name" value="PAIRED BOX PROTEIN 3 HOMOLOG"/>
    <property type="match status" value="1"/>
</dbReference>
<dbReference type="InterPro" id="IPR001356">
    <property type="entry name" value="HD"/>
</dbReference>
<dbReference type="PROSITE" id="PS00027">
    <property type="entry name" value="HOMEOBOX_1"/>
    <property type="match status" value="1"/>
</dbReference>
<dbReference type="EMBL" id="CAJOAX010001138">
    <property type="protein sequence ID" value="CAF3689256.1"/>
    <property type="molecule type" value="Genomic_DNA"/>
</dbReference>
<dbReference type="InterPro" id="IPR017970">
    <property type="entry name" value="Homeobox_CS"/>
</dbReference>
<evidence type="ECO:0000256" key="1">
    <source>
        <dbReference type="ARBA" id="ARBA00004123"/>
    </source>
</evidence>
<evidence type="ECO:0000259" key="12">
    <source>
        <dbReference type="PROSITE" id="PS50071"/>
    </source>
</evidence>
<feature type="domain" description="Paired" evidence="13">
    <location>
        <begin position="71"/>
        <end position="200"/>
    </location>
</feature>
<dbReference type="SMART" id="SM00351">
    <property type="entry name" value="PAX"/>
    <property type="match status" value="1"/>
</dbReference>
<dbReference type="PANTHER" id="PTHR45636">
    <property type="entry name" value="PAIRED BOX PROTEIN PAX-6-RELATED-RELATED"/>
    <property type="match status" value="1"/>
</dbReference>
<keyword evidence="6 10" id="KW-0238">DNA-binding</keyword>
<dbReference type="InterPro" id="IPR001523">
    <property type="entry name" value="Paired_dom"/>
</dbReference>
<evidence type="ECO:0000313" key="15">
    <source>
        <dbReference type="Proteomes" id="UP000663823"/>
    </source>
</evidence>